<gene>
    <name evidence="2" type="ORF">HGD80_03345</name>
</gene>
<dbReference type="InterPro" id="IPR001296">
    <property type="entry name" value="Glyco_trans_1"/>
</dbReference>
<dbReference type="Proteomes" id="UP000825369">
    <property type="component" value="Chromosome"/>
</dbReference>
<accession>A0ABX8TRW0</accession>
<sequence length="63" mass="7225">MISAFDSFCQNHPQNKFVIVGDGPEKKALKKQVKQLQIENNVLFLGLFPYDNLGIYYQLGNCF</sequence>
<protein>
    <submittedName>
        <fullName evidence="2">Glycosyltransferase</fullName>
    </submittedName>
</protein>
<keyword evidence="3" id="KW-1185">Reference proteome</keyword>
<evidence type="ECO:0000259" key="1">
    <source>
        <dbReference type="Pfam" id="PF00534"/>
    </source>
</evidence>
<evidence type="ECO:0000313" key="2">
    <source>
        <dbReference type="EMBL" id="QYC30812.1"/>
    </source>
</evidence>
<name>A0ABX8TRW0_9MOLU</name>
<dbReference type="EMBL" id="CP066882">
    <property type="protein sequence ID" value="QYC30812.1"/>
    <property type="molecule type" value="Genomic_DNA"/>
</dbReference>
<reference evidence="2 3" key="1">
    <citation type="journal article" date="2021" name="Mol. Plant">
        <title>Genomic insights into the fast growth of paulownias and the formation of Paulownia witches' broom.</title>
        <authorList>
            <person name="Cao Y."/>
            <person name="Sun G."/>
            <person name="Zhai X."/>
            <person name="Xu P."/>
            <person name="Ma L."/>
            <person name="Deng M."/>
            <person name="Zhao Z."/>
            <person name="Yang H."/>
            <person name="Dong Y."/>
            <person name="Shang Z."/>
            <person name="Lv Y."/>
            <person name="Yan L."/>
            <person name="Liu H."/>
            <person name="Cao X."/>
            <person name="Li B."/>
            <person name="Wang Z."/>
            <person name="Zhao X."/>
            <person name="Yu H."/>
            <person name="Wang F."/>
            <person name="Ma W."/>
            <person name="Huang J."/>
            <person name="Fan G."/>
        </authorList>
    </citation>
    <scope>NUCLEOTIDE SEQUENCE [LARGE SCALE GENOMIC DNA]</scope>
    <source>
        <strain evidence="2 3">Zhengzhou</strain>
    </source>
</reference>
<proteinExistence type="predicted"/>
<dbReference type="RefSeq" id="WP_219474459.1">
    <property type="nucleotide sequence ID" value="NZ_BSCX01000006.1"/>
</dbReference>
<feature type="domain" description="Glycosyl transferase family 1" evidence="1">
    <location>
        <begin position="2"/>
        <end position="62"/>
    </location>
</feature>
<evidence type="ECO:0000313" key="3">
    <source>
        <dbReference type="Proteomes" id="UP000825369"/>
    </source>
</evidence>
<organism evidence="2 3">
    <name type="scientific">Paulownia witches'-broom phytoplasma</name>
    <dbReference type="NCBI Taxonomy" id="39647"/>
    <lineage>
        <taxon>Bacteria</taxon>
        <taxon>Bacillati</taxon>
        <taxon>Mycoplasmatota</taxon>
        <taxon>Mollicutes</taxon>
        <taxon>Acholeplasmatales</taxon>
        <taxon>Acholeplasmataceae</taxon>
        <taxon>Candidatus Phytoplasma</taxon>
        <taxon>16SrI (Aster yellows group)</taxon>
    </lineage>
</organism>
<dbReference type="Pfam" id="PF00534">
    <property type="entry name" value="Glycos_transf_1"/>
    <property type="match status" value="1"/>
</dbReference>